<evidence type="ECO:0000313" key="3">
    <source>
        <dbReference type="Proteomes" id="UP000026961"/>
    </source>
</evidence>
<organism evidence="2">
    <name type="scientific">Oryza glumipatula</name>
    <dbReference type="NCBI Taxonomy" id="40148"/>
    <lineage>
        <taxon>Eukaryota</taxon>
        <taxon>Viridiplantae</taxon>
        <taxon>Streptophyta</taxon>
        <taxon>Embryophyta</taxon>
        <taxon>Tracheophyta</taxon>
        <taxon>Spermatophyta</taxon>
        <taxon>Magnoliopsida</taxon>
        <taxon>Liliopsida</taxon>
        <taxon>Poales</taxon>
        <taxon>Poaceae</taxon>
        <taxon>BOP clade</taxon>
        <taxon>Oryzoideae</taxon>
        <taxon>Oryzeae</taxon>
        <taxon>Oryzinae</taxon>
        <taxon>Oryza</taxon>
    </lineage>
</organism>
<dbReference type="Gramene" id="OGLUM02G34880.1">
    <property type="protein sequence ID" value="OGLUM02G34880.1"/>
    <property type="gene ID" value="OGLUM02G34880"/>
</dbReference>
<keyword evidence="3" id="KW-1185">Reference proteome</keyword>
<evidence type="ECO:0000256" key="1">
    <source>
        <dbReference type="SAM" id="MobiDB-lite"/>
    </source>
</evidence>
<protein>
    <submittedName>
        <fullName evidence="2">Uncharacterized protein</fullName>
    </submittedName>
</protein>
<dbReference type="Proteomes" id="UP000026961">
    <property type="component" value="Chromosome 2"/>
</dbReference>
<feature type="region of interest" description="Disordered" evidence="1">
    <location>
        <begin position="61"/>
        <end position="94"/>
    </location>
</feature>
<dbReference type="EnsemblPlants" id="OGLUM02G34880.1">
    <property type="protein sequence ID" value="OGLUM02G34880.1"/>
    <property type="gene ID" value="OGLUM02G34880"/>
</dbReference>
<accession>A0A0D9YYV1</accession>
<dbReference type="HOGENOM" id="CLU_1121597_0_0_1"/>
<dbReference type="AlphaFoldDB" id="A0A0D9YYV1"/>
<sequence length="226" mass="24848">MNRRGLRKALALLGPKTRGAWRAWREERGVVVRFGQGRSIGRAASAFSFSHFPLLPSCPASSAGAAPHVRGPTDGDRRPYPYRPRRTSPSGSGIVNYRFESSSLTAKRNRGIIQEKKRAGLQAHPDPGWSRRQLSECCSSGACQWRWLAHEHSPVQPDNRTASAEKRDTKFQFQEALVLSNTSPRSILLITSSLCHPVNFVMAAFHSEHHPNSSAPNMGGISGLGL</sequence>
<proteinExistence type="predicted"/>
<reference evidence="2" key="1">
    <citation type="submission" date="2015-04" db="UniProtKB">
        <authorList>
            <consortium name="EnsemblPlants"/>
        </authorList>
    </citation>
    <scope>IDENTIFICATION</scope>
</reference>
<name>A0A0D9YYV1_9ORYZ</name>
<reference evidence="2" key="2">
    <citation type="submission" date="2018-05" db="EMBL/GenBank/DDBJ databases">
        <title>OgluRS3 (Oryza glumaepatula Reference Sequence Version 3).</title>
        <authorList>
            <person name="Zhang J."/>
            <person name="Kudrna D."/>
            <person name="Lee S."/>
            <person name="Talag J."/>
            <person name="Welchert J."/>
            <person name="Wing R.A."/>
        </authorList>
    </citation>
    <scope>NUCLEOTIDE SEQUENCE [LARGE SCALE GENOMIC DNA]</scope>
</reference>
<evidence type="ECO:0000313" key="2">
    <source>
        <dbReference type="EnsemblPlants" id="OGLUM02G34880.1"/>
    </source>
</evidence>